<comment type="similarity">
    <text evidence="1">Belongs to the ComF/GntX family.</text>
</comment>
<dbReference type="SUPFAM" id="SSF53271">
    <property type="entry name" value="PRTase-like"/>
    <property type="match status" value="1"/>
</dbReference>
<evidence type="ECO:0000313" key="4">
    <source>
        <dbReference type="Proteomes" id="UP000005580"/>
    </source>
</evidence>
<organism evidence="3 4">
    <name type="scientific">Hoylesella oralis ATCC 33269</name>
    <dbReference type="NCBI Taxonomy" id="873533"/>
    <lineage>
        <taxon>Bacteria</taxon>
        <taxon>Pseudomonadati</taxon>
        <taxon>Bacteroidota</taxon>
        <taxon>Bacteroidia</taxon>
        <taxon>Bacteroidales</taxon>
        <taxon>Prevotellaceae</taxon>
        <taxon>Hoylesella</taxon>
    </lineage>
</organism>
<keyword evidence="4" id="KW-1185">Reference proteome</keyword>
<dbReference type="eggNOG" id="COG1040">
    <property type="taxonomic scope" value="Bacteria"/>
</dbReference>
<gene>
    <name evidence="3" type="ORF">HMPREF0663_10266</name>
</gene>
<dbReference type="InterPro" id="IPR029057">
    <property type="entry name" value="PRTase-like"/>
</dbReference>
<comment type="caution">
    <text evidence="3">The sequence shown here is derived from an EMBL/GenBank/DDBJ whole genome shotgun (WGS) entry which is preliminary data.</text>
</comment>
<protein>
    <submittedName>
        <fullName evidence="3">ComF family protein</fullName>
    </submittedName>
</protein>
<sequence length="231" mass="26140">MISFFGRLLDLILPRQCSICGCRLAETEQVLCAVCNLMLPRTGFADDAYDNEMAQLFWGRLPIERSAALFYYEAQSQVSRMIYELKYRNHPEIGERLGCFMAEELLPKGFFEGIDMIIPVPLARKRQRQRGYNQSTAIARGIQSAVSLPLSEHVLRRNYYHDSQTQKNRWQRADNVEGAFSLCDADTIRDKHLLIVDDVVTTGATVCACGKELMKSGGVRISVLSLGYSKT</sequence>
<evidence type="ECO:0000256" key="1">
    <source>
        <dbReference type="ARBA" id="ARBA00008007"/>
    </source>
</evidence>
<dbReference type="InterPro" id="IPR051910">
    <property type="entry name" value="ComF/GntX_DNA_util-trans"/>
</dbReference>
<dbReference type="InterPro" id="IPR000836">
    <property type="entry name" value="PRTase_dom"/>
</dbReference>
<dbReference type="Gene3D" id="3.40.50.2020">
    <property type="match status" value="1"/>
</dbReference>
<reference evidence="3" key="1">
    <citation type="submission" date="2011-01" db="EMBL/GenBank/DDBJ databases">
        <authorList>
            <person name="Muzny D."/>
            <person name="Qin X."/>
            <person name="Buhay C."/>
            <person name="Dugan-Rocha S."/>
            <person name="Ding Y."/>
            <person name="Chen G."/>
            <person name="Hawes A."/>
            <person name="Holder M."/>
            <person name="Jhangiani S."/>
            <person name="Johnson A."/>
            <person name="Khan Z."/>
            <person name="Li Z."/>
            <person name="Liu W."/>
            <person name="Liu X."/>
            <person name="Perez L."/>
            <person name="Shen H."/>
            <person name="Wang Q."/>
            <person name="Watt J."/>
            <person name="Xi L."/>
            <person name="Xin Y."/>
            <person name="Zhou J."/>
            <person name="Deng J."/>
            <person name="Jiang H."/>
            <person name="Liu Y."/>
            <person name="Qu J."/>
            <person name="Song X.-Z."/>
            <person name="Zhang L."/>
            <person name="Villasana D."/>
            <person name="Johnson A."/>
            <person name="Liu J."/>
            <person name="Liyanage D."/>
            <person name="Lorensuhewa L."/>
            <person name="Robinson T."/>
            <person name="Song A."/>
            <person name="Song B.-B."/>
            <person name="Dinh H."/>
            <person name="Thornton R."/>
            <person name="Coyle M."/>
            <person name="Francisco L."/>
            <person name="Jackson L."/>
            <person name="Javaid M."/>
            <person name="Korchina V."/>
            <person name="Kovar C."/>
            <person name="Mata R."/>
            <person name="Mathew T."/>
            <person name="Ngo R."/>
            <person name="Nguyen L."/>
            <person name="Nguyen N."/>
            <person name="Okwuonu G."/>
            <person name="Ongeri F."/>
            <person name="Pham C."/>
            <person name="Simmons D."/>
            <person name="Wilczek-Boney K."/>
            <person name="Hale W."/>
            <person name="Jakkamsetti A."/>
            <person name="Pham P."/>
            <person name="Ruth R."/>
            <person name="San Lucas F."/>
            <person name="Warren J."/>
            <person name="Zhang J."/>
            <person name="Zhao Z."/>
            <person name="Zhou C."/>
            <person name="Zhu D."/>
            <person name="Lee S."/>
            <person name="Bess C."/>
            <person name="Blankenburg K."/>
            <person name="Forbes L."/>
            <person name="Fu Q."/>
            <person name="Gubbala S."/>
            <person name="Hirani K."/>
            <person name="Jayaseelan J.C."/>
            <person name="Lara F."/>
            <person name="Munidasa M."/>
            <person name="Palculict T."/>
            <person name="Patil S."/>
            <person name="Pu L.-L."/>
            <person name="Saada N."/>
            <person name="Tang L."/>
            <person name="Weissenberger G."/>
            <person name="Zhu Y."/>
            <person name="Hemphill L."/>
            <person name="Shang Y."/>
            <person name="Youmans B."/>
            <person name="Ayvaz T."/>
            <person name="Ross M."/>
            <person name="Santibanez J."/>
            <person name="Aqrawi P."/>
            <person name="Gross S."/>
            <person name="Joshi V."/>
            <person name="Fowler G."/>
            <person name="Nazareth L."/>
            <person name="Reid J."/>
            <person name="Worley K."/>
            <person name="Petrosino J."/>
            <person name="Highlander S."/>
            <person name="Gibbs R."/>
        </authorList>
    </citation>
    <scope>NUCLEOTIDE SEQUENCE [LARGE SCALE GENOMIC DNA]</scope>
    <source>
        <strain evidence="3">ATCC 33269</strain>
    </source>
</reference>
<dbReference type="PANTHER" id="PTHR47505:SF1">
    <property type="entry name" value="DNA UTILIZATION PROTEIN YHGH"/>
    <property type="match status" value="1"/>
</dbReference>
<name>E7RMB6_9BACT</name>
<dbReference type="Pfam" id="PF00156">
    <property type="entry name" value="Pribosyltran"/>
    <property type="match status" value="1"/>
</dbReference>
<dbReference type="HOGENOM" id="CLU_054549_1_0_10"/>
<dbReference type="STRING" id="28134.SAMN05444288_0589"/>
<evidence type="ECO:0000259" key="2">
    <source>
        <dbReference type="Pfam" id="PF00156"/>
    </source>
</evidence>
<dbReference type="AlphaFoldDB" id="E7RMB6"/>
<feature type="domain" description="Phosphoribosyltransferase" evidence="2">
    <location>
        <begin position="145"/>
        <end position="220"/>
    </location>
</feature>
<dbReference type="RefSeq" id="WP_004368946.1">
    <property type="nucleotide sequence ID" value="NZ_GL833119.1"/>
</dbReference>
<dbReference type="PANTHER" id="PTHR47505">
    <property type="entry name" value="DNA UTILIZATION PROTEIN YHGH"/>
    <property type="match status" value="1"/>
</dbReference>
<dbReference type="EMBL" id="AEPE02000002">
    <property type="protein sequence ID" value="EFZ37897.1"/>
    <property type="molecule type" value="Genomic_DNA"/>
</dbReference>
<dbReference type="CDD" id="cd06223">
    <property type="entry name" value="PRTases_typeI"/>
    <property type="match status" value="1"/>
</dbReference>
<accession>E7RMB6</accession>
<evidence type="ECO:0000313" key="3">
    <source>
        <dbReference type="EMBL" id="EFZ37897.1"/>
    </source>
</evidence>
<dbReference type="Proteomes" id="UP000005580">
    <property type="component" value="Unassembled WGS sequence"/>
</dbReference>
<proteinExistence type="inferred from homology"/>